<dbReference type="PANTHER" id="PTHR12277:SF81">
    <property type="entry name" value="PROTEIN ABHD13"/>
    <property type="match status" value="1"/>
</dbReference>
<dbReference type="OMA" id="AFENGTH"/>
<dbReference type="GO" id="GO:0016020">
    <property type="term" value="C:membrane"/>
    <property type="evidence" value="ECO:0007669"/>
    <property type="project" value="TreeGrafter"/>
</dbReference>
<dbReference type="Pfam" id="PF01738">
    <property type="entry name" value="DLH"/>
    <property type="match status" value="1"/>
</dbReference>
<sequence>MQKLSLKNGQSSLWKEIKKRWDTTFDYVRNNWETLQVDRKRIYLFGRSLGGAVAIYLASQHSNELAGVILENTFTCISDMVKKVFRFLDFDIIKKYMLRLEWRSIDLINQITCPILFLASGRDEIVPSEQMVELHRSASSAHFKSWHSIPQAMHNDAWLSGGDDYWKEIRAFVEECENKANKKTDATD</sequence>
<evidence type="ECO:0000313" key="3">
    <source>
        <dbReference type="Proteomes" id="UP000023152"/>
    </source>
</evidence>
<evidence type="ECO:0000313" key="2">
    <source>
        <dbReference type="EMBL" id="ETO16908.1"/>
    </source>
</evidence>
<comment type="caution">
    <text evidence="2">The sequence shown here is derived from an EMBL/GenBank/DDBJ whole genome shotgun (WGS) entry which is preliminary data.</text>
</comment>
<protein>
    <recommendedName>
        <fullName evidence="1">Dienelactone hydrolase domain-containing protein</fullName>
    </recommendedName>
</protein>
<dbReference type="GO" id="GO:0008474">
    <property type="term" value="F:palmitoyl-(protein) hydrolase activity"/>
    <property type="evidence" value="ECO:0007669"/>
    <property type="project" value="TreeGrafter"/>
</dbReference>
<dbReference type="Proteomes" id="UP000023152">
    <property type="component" value="Unassembled WGS sequence"/>
</dbReference>
<proteinExistence type="predicted"/>
<keyword evidence="3" id="KW-1185">Reference proteome</keyword>
<dbReference type="OrthoDB" id="10249433at2759"/>
<dbReference type="PANTHER" id="PTHR12277">
    <property type="entry name" value="ALPHA/BETA HYDROLASE DOMAIN-CONTAINING PROTEIN"/>
    <property type="match status" value="1"/>
</dbReference>
<dbReference type="EMBL" id="ASPP01017654">
    <property type="protein sequence ID" value="ETO16908.1"/>
    <property type="molecule type" value="Genomic_DNA"/>
</dbReference>
<dbReference type="SUPFAM" id="SSF53474">
    <property type="entry name" value="alpha/beta-Hydrolases"/>
    <property type="match status" value="1"/>
</dbReference>
<accession>X6MSH9</accession>
<organism evidence="2 3">
    <name type="scientific">Reticulomyxa filosa</name>
    <dbReference type="NCBI Taxonomy" id="46433"/>
    <lineage>
        <taxon>Eukaryota</taxon>
        <taxon>Sar</taxon>
        <taxon>Rhizaria</taxon>
        <taxon>Retaria</taxon>
        <taxon>Foraminifera</taxon>
        <taxon>Monothalamids</taxon>
        <taxon>Reticulomyxidae</taxon>
        <taxon>Reticulomyxa</taxon>
    </lineage>
</organism>
<reference evidence="2 3" key="1">
    <citation type="journal article" date="2013" name="Curr. Biol.">
        <title>The Genome of the Foraminiferan Reticulomyxa filosa.</title>
        <authorList>
            <person name="Glockner G."/>
            <person name="Hulsmann N."/>
            <person name="Schleicher M."/>
            <person name="Noegel A.A."/>
            <person name="Eichinger L."/>
            <person name="Gallinger C."/>
            <person name="Pawlowski J."/>
            <person name="Sierra R."/>
            <person name="Euteneuer U."/>
            <person name="Pillet L."/>
            <person name="Moustafa A."/>
            <person name="Platzer M."/>
            <person name="Groth M."/>
            <person name="Szafranski K."/>
            <person name="Schliwa M."/>
        </authorList>
    </citation>
    <scope>NUCLEOTIDE SEQUENCE [LARGE SCALE GENOMIC DNA]</scope>
</reference>
<name>X6MSH9_RETFI</name>
<dbReference type="Gene3D" id="3.40.50.1820">
    <property type="entry name" value="alpha/beta hydrolase"/>
    <property type="match status" value="1"/>
</dbReference>
<dbReference type="AlphaFoldDB" id="X6MSH9"/>
<gene>
    <name evidence="2" type="ORF">RFI_20428</name>
</gene>
<feature type="domain" description="Dienelactone hydrolase" evidence="1">
    <location>
        <begin position="13"/>
        <end position="144"/>
    </location>
</feature>
<dbReference type="InterPro" id="IPR002925">
    <property type="entry name" value="Dienelactn_hydro"/>
</dbReference>
<dbReference type="InterPro" id="IPR029058">
    <property type="entry name" value="AB_hydrolase_fold"/>
</dbReference>
<evidence type="ECO:0000259" key="1">
    <source>
        <dbReference type="Pfam" id="PF01738"/>
    </source>
</evidence>